<feature type="non-terminal residue" evidence="1">
    <location>
        <position position="1"/>
    </location>
</feature>
<evidence type="ECO:0000313" key="1">
    <source>
        <dbReference type="EMBL" id="GAH12599.1"/>
    </source>
</evidence>
<sequence>ECGSLLNNKMIEKYGKKGYMNEERWGSCYRRFNHLSSIDLHLEEKIAKYPEEKVEINKSDAEHLIIITKALVNFAQELLGD</sequence>
<organism evidence="1">
    <name type="scientific">marine sediment metagenome</name>
    <dbReference type="NCBI Taxonomy" id="412755"/>
    <lineage>
        <taxon>unclassified sequences</taxon>
        <taxon>metagenomes</taxon>
        <taxon>ecological metagenomes</taxon>
    </lineage>
</organism>
<dbReference type="EMBL" id="BART01032592">
    <property type="protein sequence ID" value="GAH12599.1"/>
    <property type="molecule type" value="Genomic_DNA"/>
</dbReference>
<accession>X1E5Y8</accession>
<name>X1E5Y8_9ZZZZ</name>
<comment type="caution">
    <text evidence="1">The sequence shown here is derived from an EMBL/GenBank/DDBJ whole genome shotgun (WGS) entry which is preliminary data.</text>
</comment>
<protein>
    <recommendedName>
        <fullName evidence="2">HEPN domain-containing protein</fullName>
    </recommendedName>
</protein>
<reference evidence="1" key="1">
    <citation type="journal article" date="2014" name="Front. Microbiol.">
        <title>High frequency of phylogenetically diverse reductive dehalogenase-homologous genes in deep subseafloor sedimentary metagenomes.</title>
        <authorList>
            <person name="Kawai M."/>
            <person name="Futagami T."/>
            <person name="Toyoda A."/>
            <person name="Takaki Y."/>
            <person name="Nishi S."/>
            <person name="Hori S."/>
            <person name="Arai W."/>
            <person name="Tsubouchi T."/>
            <person name="Morono Y."/>
            <person name="Uchiyama I."/>
            <person name="Ito T."/>
            <person name="Fujiyama A."/>
            <person name="Inagaki F."/>
            <person name="Takami H."/>
        </authorList>
    </citation>
    <scope>NUCLEOTIDE SEQUENCE</scope>
    <source>
        <strain evidence="1">Expedition CK06-06</strain>
    </source>
</reference>
<proteinExistence type="predicted"/>
<evidence type="ECO:0008006" key="2">
    <source>
        <dbReference type="Google" id="ProtNLM"/>
    </source>
</evidence>
<gene>
    <name evidence="1" type="ORF">S01H4_56274</name>
</gene>
<dbReference type="AlphaFoldDB" id="X1E5Y8"/>